<name>N2AE87_9FIRM</name>
<dbReference type="InterPro" id="IPR036388">
    <property type="entry name" value="WH-like_DNA-bd_sf"/>
</dbReference>
<dbReference type="Gene3D" id="3.30.1340.20">
    <property type="entry name" value="3H domain"/>
    <property type="match status" value="1"/>
</dbReference>
<protein>
    <submittedName>
        <fullName evidence="4">Uncharacterized protein</fullName>
    </submittedName>
</protein>
<comment type="caution">
    <text evidence="4">The sequence shown here is derived from an EMBL/GenBank/DDBJ whole genome shotgun (WGS) entry which is preliminary data.</text>
</comment>
<dbReference type="HOGENOM" id="CLU_108798_0_0_9"/>
<dbReference type="InterPro" id="IPR004173">
    <property type="entry name" value="3H_domain"/>
</dbReference>
<dbReference type="InterPro" id="IPR036390">
    <property type="entry name" value="WH_DNA-bd_sf"/>
</dbReference>
<sequence>MRQMNGEERRKQLLAMLSDSKTPISGTALAHKLHVSRQVIVQDIALLRANGEEILSASRGYLMMHREHEISRVFKMLHADAETEEELTMIIDLGGKVRDVFIYHKVYGVVRADMKIRSRKDIYEFMESIRSGKSRLLKNTTSGYHYHTIFADDEQTLDVIQAELAKRGMLAPLQDDEPVDFWNRRKVGRQ</sequence>
<feature type="binding site" evidence="1">
    <location>
        <position position="145"/>
    </location>
    <ligand>
        <name>Ni(2+)</name>
        <dbReference type="ChEBI" id="CHEBI:49786"/>
    </ligand>
</feature>
<dbReference type="AlphaFoldDB" id="N2AE87"/>
<keyword evidence="5" id="KW-1185">Reference proteome</keyword>
<dbReference type="PANTHER" id="PTHR40068">
    <property type="entry name" value="TRANSCRIPTION REPRESSOR NIAR-RELATED"/>
    <property type="match status" value="1"/>
</dbReference>
<dbReference type="Proteomes" id="UP000012589">
    <property type="component" value="Unassembled WGS sequence"/>
</dbReference>
<dbReference type="InterPro" id="IPR013196">
    <property type="entry name" value="HTH_11"/>
</dbReference>
<dbReference type="GO" id="GO:0046872">
    <property type="term" value="F:metal ion binding"/>
    <property type="evidence" value="ECO:0007669"/>
    <property type="project" value="UniProtKB-KW"/>
</dbReference>
<gene>
    <name evidence="4" type="ORF">C823_03135</name>
</gene>
<dbReference type="SUPFAM" id="SSF75500">
    <property type="entry name" value="Putative transcriptional regulator TM1602, C-terminal domain"/>
    <property type="match status" value="1"/>
</dbReference>
<organism evidence="4 5">
    <name type="scientific">Eubacterium plexicaudatum ASF492</name>
    <dbReference type="NCBI Taxonomy" id="1235802"/>
    <lineage>
        <taxon>Bacteria</taxon>
        <taxon>Bacillati</taxon>
        <taxon>Bacillota</taxon>
        <taxon>Clostridia</taxon>
        <taxon>Eubacteriales</taxon>
        <taxon>Eubacteriaceae</taxon>
        <taxon>Eubacterium</taxon>
    </lineage>
</organism>
<dbReference type="PIRSF" id="PIRSF037847">
    <property type="entry name" value="NiaR"/>
    <property type="match status" value="1"/>
</dbReference>
<keyword evidence="1" id="KW-0533">Nickel</keyword>
<feature type="binding site" evidence="1">
    <location>
        <position position="78"/>
    </location>
    <ligand>
        <name>Ni(2+)</name>
        <dbReference type="ChEBI" id="CHEBI:49786"/>
    </ligand>
</feature>
<evidence type="ECO:0000313" key="5">
    <source>
        <dbReference type="Proteomes" id="UP000012589"/>
    </source>
</evidence>
<dbReference type="STRING" id="1235802.C823_03135"/>
<evidence type="ECO:0000259" key="2">
    <source>
        <dbReference type="Pfam" id="PF02829"/>
    </source>
</evidence>
<reference evidence="4 5" key="1">
    <citation type="journal article" date="2014" name="Genome Announc.">
        <title>Draft genome sequences of the altered schaedler flora, a defined bacterial community from gnotobiotic mice.</title>
        <authorList>
            <person name="Wannemuehler M.J."/>
            <person name="Overstreet A.M."/>
            <person name="Ward D.V."/>
            <person name="Phillips G.J."/>
        </authorList>
    </citation>
    <scope>NUCLEOTIDE SEQUENCE [LARGE SCALE GENOMIC DNA]</scope>
    <source>
        <strain evidence="4 5">ASF492</strain>
    </source>
</reference>
<dbReference type="Pfam" id="PF08279">
    <property type="entry name" value="HTH_11"/>
    <property type="match status" value="1"/>
</dbReference>
<dbReference type="PATRIC" id="fig|1235802.3.peg.3316"/>
<dbReference type="EMBL" id="AQFT01000096">
    <property type="protein sequence ID" value="EMZ24450.1"/>
    <property type="molecule type" value="Genomic_DNA"/>
</dbReference>
<dbReference type="InterPro" id="IPR035922">
    <property type="entry name" value="3H_dom_sf"/>
</dbReference>
<evidence type="ECO:0000313" key="4">
    <source>
        <dbReference type="EMBL" id="EMZ24450.1"/>
    </source>
</evidence>
<feature type="domain" description="3H" evidence="2">
    <location>
        <begin position="75"/>
        <end position="170"/>
    </location>
</feature>
<evidence type="ECO:0000259" key="3">
    <source>
        <dbReference type="Pfam" id="PF08279"/>
    </source>
</evidence>
<dbReference type="Gene3D" id="1.10.10.10">
    <property type="entry name" value="Winged helix-like DNA-binding domain superfamily/Winged helix DNA-binding domain"/>
    <property type="match status" value="1"/>
</dbReference>
<feature type="binding site" evidence="1">
    <location>
        <position position="147"/>
    </location>
    <ligand>
        <name>Ni(2+)</name>
        <dbReference type="ChEBI" id="CHEBI:49786"/>
    </ligand>
</feature>
<dbReference type="SUPFAM" id="SSF46785">
    <property type="entry name" value="Winged helix' DNA-binding domain"/>
    <property type="match status" value="1"/>
</dbReference>
<feature type="binding site" evidence="1">
    <location>
        <position position="86"/>
    </location>
    <ligand>
        <name>Ni(2+)</name>
        <dbReference type="ChEBI" id="CHEBI:49786"/>
    </ligand>
</feature>
<accession>N2AE87</accession>
<dbReference type="eggNOG" id="COG1827">
    <property type="taxonomic scope" value="Bacteria"/>
</dbReference>
<dbReference type="PANTHER" id="PTHR40068:SF1">
    <property type="entry name" value="TRANSCRIPTION REPRESSOR NIAR-RELATED"/>
    <property type="match status" value="1"/>
</dbReference>
<dbReference type="InterPro" id="IPR026043">
    <property type="entry name" value="NadR"/>
</dbReference>
<dbReference type="Pfam" id="PF02829">
    <property type="entry name" value="3H"/>
    <property type="match status" value="1"/>
</dbReference>
<proteinExistence type="predicted"/>
<feature type="domain" description="Helix-turn-helix type 11" evidence="3">
    <location>
        <begin position="9"/>
        <end position="61"/>
    </location>
</feature>
<keyword evidence="1" id="KW-0479">Metal-binding</keyword>
<evidence type="ECO:0000256" key="1">
    <source>
        <dbReference type="PIRSR" id="PIRSR037847-1"/>
    </source>
</evidence>